<gene>
    <name evidence="3" type="ORF">K457DRAFT_900069</name>
</gene>
<feature type="signal peptide" evidence="2">
    <location>
        <begin position="1"/>
        <end position="24"/>
    </location>
</feature>
<feature type="region of interest" description="Disordered" evidence="1">
    <location>
        <begin position="208"/>
        <end position="231"/>
    </location>
</feature>
<keyword evidence="4" id="KW-1185">Reference proteome</keyword>
<evidence type="ECO:0000256" key="1">
    <source>
        <dbReference type="SAM" id="MobiDB-lite"/>
    </source>
</evidence>
<proteinExistence type="predicted"/>
<keyword evidence="3" id="KW-0378">Hydrolase</keyword>
<evidence type="ECO:0000313" key="3">
    <source>
        <dbReference type="EMBL" id="OAQ26057.1"/>
    </source>
</evidence>
<keyword evidence="2" id="KW-0732">Signal</keyword>
<evidence type="ECO:0000256" key="2">
    <source>
        <dbReference type="SAM" id="SignalP"/>
    </source>
</evidence>
<dbReference type="GO" id="GO:0016787">
    <property type="term" value="F:hydrolase activity"/>
    <property type="evidence" value="ECO:0007669"/>
    <property type="project" value="UniProtKB-KW"/>
</dbReference>
<feature type="chain" id="PRO_5008276066" evidence="2">
    <location>
        <begin position="25"/>
        <end position="317"/>
    </location>
</feature>
<dbReference type="SUPFAM" id="SSF53474">
    <property type="entry name" value="alpha/beta-Hydrolases"/>
    <property type="match status" value="1"/>
</dbReference>
<dbReference type="InterPro" id="IPR029058">
    <property type="entry name" value="AB_hydrolase_fold"/>
</dbReference>
<dbReference type="EMBL" id="KV442071">
    <property type="protein sequence ID" value="OAQ26057.1"/>
    <property type="molecule type" value="Genomic_DNA"/>
</dbReference>
<name>A0A197JLF4_9FUNG</name>
<accession>A0A197JLF4</accession>
<dbReference type="Gene3D" id="3.40.50.1820">
    <property type="entry name" value="alpha/beta hydrolase"/>
    <property type="match status" value="1"/>
</dbReference>
<dbReference type="AlphaFoldDB" id="A0A197JLF4"/>
<evidence type="ECO:0000313" key="4">
    <source>
        <dbReference type="Proteomes" id="UP000078512"/>
    </source>
</evidence>
<dbReference type="OrthoDB" id="9974421at2759"/>
<protein>
    <submittedName>
        <fullName evidence="3">Alpha/beta-hydrolase</fullName>
    </submittedName>
</protein>
<dbReference type="Proteomes" id="UP000078512">
    <property type="component" value="Unassembled WGS sequence"/>
</dbReference>
<organism evidence="3 4">
    <name type="scientific">Linnemannia elongata AG-77</name>
    <dbReference type="NCBI Taxonomy" id="1314771"/>
    <lineage>
        <taxon>Eukaryota</taxon>
        <taxon>Fungi</taxon>
        <taxon>Fungi incertae sedis</taxon>
        <taxon>Mucoromycota</taxon>
        <taxon>Mortierellomycotina</taxon>
        <taxon>Mortierellomycetes</taxon>
        <taxon>Mortierellales</taxon>
        <taxon>Mortierellaceae</taxon>
        <taxon>Linnemannia</taxon>
    </lineage>
</organism>
<sequence>MRPHTGLFAPTILLSALLVLQVRAAPVYPLPLPNFNFTGDNGVNPPSPAGGGGATVPAGGYQAGYVWTSRGTYETFDKECVLTTERPFPVVLLPGMLSPGLVTTRYMAHRLQDAGYCVYQVLTITGASQVDLVGHAEGSLVSLWYMGKLGVEKNVKTLTSIAPPFHGTTLRGLTTILKGLNFYDTLATLTDQLCAACTQVVESSTFLQELRTKERNPPTTQPAPAPKGPQDGGVKYLVVMTAKDEVITPWTSGYLDDVEGGDEEGKVTHLVVEDICEYGVGTSFRHLGIMFSPLVFAMVDGFLTPRDARPRLDCQSS</sequence>
<reference evidence="3 4" key="1">
    <citation type="submission" date="2016-05" db="EMBL/GenBank/DDBJ databases">
        <title>Genome sequencing reveals origins of a unique bacterial endosymbiosis in the earliest lineages of terrestrial Fungi.</title>
        <authorList>
            <consortium name="DOE Joint Genome Institute"/>
            <person name="Uehling J."/>
            <person name="Gryganskyi A."/>
            <person name="Hameed K."/>
            <person name="Tschaplinski T."/>
            <person name="Misztal P."/>
            <person name="Wu S."/>
            <person name="Desiro A."/>
            <person name="Vande Pol N."/>
            <person name="Du Z.-Y."/>
            <person name="Zienkiewicz A."/>
            <person name="Zienkiewicz K."/>
            <person name="Morin E."/>
            <person name="Tisserant E."/>
            <person name="Splivallo R."/>
            <person name="Hainaut M."/>
            <person name="Henrissat B."/>
            <person name="Ohm R."/>
            <person name="Kuo A."/>
            <person name="Yan J."/>
            <person name="Lipzen A."/>
            <person name="Nolan M."/>
            <person name="Labutti K."/>
            <person name="Barry K."/>
            <person name="Goldstein A."/>
            <person name="Labbe J."/>
            <person name="Schadt C."/>
            <person name="Tuskan G."/>
            <person name="Grigoriev I."/>
            <person name="Martin F."/>
            <person name="Vilgalys R."/>
            <person name="Bonito G."/>
        </authorList>
    </citation>
    <scope>NUCLEOTIDE SEQUENCE [LARGE SCALE GENOMIC DNA]</scope>
    <source>
        <strain evidence="3 4">AG-77</strain>
    </source>
</reference>